<dbReference type="OrthoDB" id="9177862at2"/>
<dbReference type="SMART" id="SM00086">
    <property type="entry name" value="PAC"/>
    <property type="match status" value="2"/>
</dbReference>
<dbReference type="InterPro" id="IPR003661">
    <property type="entry name" value="HisK_dim/P_dom"/>
</dbReference>
<evidence type="ECO:0000259" key="5">
    <source>
        <dbReference type="PROSITE" id="PS50112"/>
    </source>
</evidence>
<name>A0A3S9HMH5_9BURK</name>
<keyword evidence="3" id="KW-0597">Phosphoprotein</keyword>
<dbReference type="RefSeq" id="WP_126128674.1">
    <property type="nucleotide sequence ID" value="NZ_CP034464.1"/>
</dbReference>
<feature type="domain" description="PAS" evidence="5">
    <location>
        <begin position="39"/>
        <end position="81"/>
    </location>
</feature>
<gene>
    <name evidence="7" type="ORF">EJN92_15640</name>
</gene>
<dbReference type="KEGG" id="upv:EJN92_15640"/>
<keyword evidence="8" id="KW-1185">Reference proteome</keyword>
<evidence type="ECO:0000313" key="8">
    <source>
        <dbReference type="Proteomes" id="UP000275663"/>
    </source>
</evidence>
<evidence type="ECO:0000259" key="4">
    <source>
        <dbReference type="PROSITE" id="PS50109"/>
    </source>
</evidence>
<dbReference type="InterPro" id="IPR000014">
    <property type="entry name" value="PAS"/>
</dbReference>
<protein>
    <recommendedName>
        <fullName evidence="2">histidine kinase</fullName>
        <ecNumber evidence="2">2.7.13.3</ecNumber>
    </recommendedName>
</protein>
<dbReference type="SUPFAM" id="SSF55785">
    <property type="entry name" value="PYP-like sensor domain (PAS domain)"/>
    <property type="match status" value="3"/>
</dbReference>
<reference evidence="7 8" key="1">
    <citation type="journal article" date="2011" name="Int. J. Syst. Evol. Microbiol.">
        <title>Description of Undibacterium oligocarboniphilum sp. nov., isolated from purified water, and Undibacterium pigrum strain CCUG 49012 as the type strain of Undibacterium parvum sp. nov., and emended descriptions of the genus Undibacterium and the species Undibacterium pigrum.</title>
        <authorList>
            <person name="Eder W."/>
            <person name="Wanner G."/>
            <person name="Ludwig W."/>
            <person name="Busse H.J."/>
            <person name="Ziemke-Kageler F."/>
            <person name="Lang E."/>
        </authorList>
    </citation>
    <scope>NUCLEOTIDE SEQUENCE [LARGE SCALE GENOMIC DNA]</scope>
    <source>
        <strain evidence="7 8">DSM 23061</strain>
    </source>
</reference>
<dbReference type="SUPFAM" id="SSF47384">
    <property type="entry name" value="Homodimeric domain of signal transducing histidine kinase"/>
    <property type="match status" value="1"/>
</dbReference>
<evidence type="ECO:0000313" key="7">
    <source>
        <dbReference type="EMBL" id="AZP13301.1"/>
    </source>
</evidence>
<dbReference type="InterPro" id="IPR035965">
    <property type="entry name" value="PAS-like_dom_sf"/>
</dbReference>
<dbReference type="Pfam" id="PF02518">
    <property type="entry name" value="HATPase_c"/>
    <property type="match status" value="1"/>
</dbReference>
<dbReference type="EC" id="2.7.13.3" evidence="2"/>
<feature type="domain" description="Histidine kinase" evidence="4">
    <location>
        <begin position="481"/>
        <end position="713"/>
    </location>
</feature>
<feature type="domain" description="PAS" evidence="5">
    <location>
        <begin position="305"/>
        <end position="354"/>
    </location>
</feature>
<dbReference type="InterPro" id="IPR036890">
    <property type="entry name" value="HATPase_C_sf"/>
</dbReference>
<dbReference type="PROSITE" id="PS50113">
    <property type="entry name" value="PAC"/>
    <property type="match status" value="1"/>
</dbReference>
<dbReference type="InterPro" id="IPR005467">
    <property type="entry name" value="His_kinase_dom"/>
</dbReference>
<proteinExistence type="predicted"/>
<dbReference type="InterPro" id="IPR000700">
    <property type="entry name" value="PAS-assoc_C"/>
</dbReference>
<dbReference type="CDD" id="cd00082">
    <property type="entry name" value="HisKA"/>
    <property type="match status" value="1"/>
</dbReference>
<dbReference type="PROSITE" id="PS50112">
    <property type="entry name" value="PAS"/>
    <property type="match status" value="2"/>
</dbReference>
<dbReference type="Gene3D" id="1.10.287.130">
    <property type="match status" value="1"/>
</dbReference>
<dbReference type="NCBIfam" id="TIGR00229">
    <property type="entry name" value="sensory_box"/>
    <property type="match status" value="2"/>
</dbReference>
<evidence type="ECO:0000259" key="6">
    <source>
        <dbReference type="PROSITE" id="PS50113"/>
    </source>
</evidence>
<dbReference type="Pfam" id="PF13188">
    <property type="entry name" value="PAS_8"/>
    <property type="match status" value="1"/>
</dbReference>
<feature type="domain" description="PAC" evidence="6">
    <location>
        <begin position="116"/>
        <end position="172"/>
    </location>
</feature>
<dbReference type="SMART" id="SM00091">
    <property type="entry name" value="PAS"/>
    <property type="match status" value="3"/>
</dbReference>
<dbReference type="SUPFAM" id="SSF55874">
    <property type="entry name" value="ATPase domain of HSP90 chaperone/DNA topoisomerase II/histidine kinase"/>
    <property type="match status" value="1"/>
</dbReference>
<evidence type="ECO:0000256" key="1">
    <source>
        <dbReference type="ARBA" id="ARBA00000085"/>
    </source>
</evidence>
<evidence type="ECO:0000256" key="3">
    <source>
        <dbReference type="ARBA" id="ARBA00022553"/>
    </source>
</evidence>
<dbReference type="InterPro" id="IPR004358">
    <property type="entry name" value="Sig_transdc_His_kin-like_C"/>
</dbReference>
<dbReference type="EMBL" id="CP034464">
    <property type="protein sequence ID" value="AZP13301.1"/>
    <property type="molecule type" value="Genomic_DNA"/>
</dbReference>
<dbReference type="AlphaFoldDB" id="A0A3S9HMH5"/>
<dbReference type="InterPro" id="IPR001610">
    <property type="entry name" value="PAC"/>
</dbReference>
<accession>A0A3S9HMH5</accession>
<organism evidence="7 8">
    <name type="scientific">Undibacterium parvum</name>
    <dbReference type="NCBI Taxonomy" id="401471"/>
    <lineage>
        <taxon>Bacteria</taxon>
        <taxon>Pseudomonadati</taxon>
        <taxon>Pseudomonadota</taxon>
        <taxon>Betaproteobacteria</taxon>
        <taxon>Burkholderiales</taxon>
        <taxon>Oxalobacteraceae</taxon>
        <taxon>Undibacterium</taxon>
    </lineage>
</organism>
<dbReference type="InterPro" id="IPR003594">
    <property type="entry name" value="HATPase_dom"/>
</dbReference>
<dbReference type="SMART" id="SM00387">
    <property type="entry name" value="HATPase_c"/>
    <property type="match status" value="1"/>
</dbReference>
<dbReference type="GO" id="GO:0000155">
    <property type="term" value="F:phosphorelay sensor kinase activity"/>
    <property type="evidence" value="ECO:0007669"/>
    <property type="project" value="InterPro"/>
</dbReference>
<dbReference type="InterPro" id="IPR036097">
    <property type="entry name" value="HisK_dim/P_sf"/>
</dbReference>
<dbReference type="Gene3D" id="3.30.565.10">
    <property type="entry name" value="Histidine kinase-like ATPase, C-terminal domain"/>
    <property type="match status" value="1"/>
</dbReference>
<comment type="catalytic activity">
    <reaction evidence="1">
        <text>ATP + protein L-histidine = ADP + protein N-phospho-L-histidine.</text>
        <dbReference type="EC" id="2.7.13.3"/>
    </reaction>
</comment>
<dbReference type="Pfam" id="PF13426">
    <property type="entry name" value="PAS_9"/>
    <property type="match status" value="2"/>
</dbReference>
<dbReference type="Proteomes" id="UP000275663">
    <property type="component" value="Chromosome"/>
</dbReference>
<dbReference type="PANTHER" id="PTHR43065">
    <property type="entry name" value="SENSOR HISTIDINE KINASE"/>
    <property type="match status" value="1"/>
</dbReference>
<dbReference type="PROSITE" id="PS50109">
    <property type="entry name" value="HIS_KIN"/>
    <property type="match status" value="1"/>
</dbReference>
<dbReference type="CDD" id="cd00130">
    <property type="entry name" value="PAS"/>
    <property type="match status" value="3"/>
</dbReference>
<sequence>MTFYLPLSLILGGALFLILLLIAYCYRHAAASKLPLLSEPEQLRGLLQLMDNGILVASHTQQIVFANPAALSILGLDSSQLPQLYDTQLTQFFCEDGQAVRYEDAGLWRSFSSAEAQRELRLGISVSAAPIKYLLFNTEPIFSKQNPEQVEFLLITMRDITSARKAERDLREREAILARVFQLVPATLTITRMSDGHYIDVNRNWEPLSGFTREEALGRNSSELKIWGMPEQRTKMIEQIAQFGEVHNMIIAFRHKQGHIFQCRVSGSKFEAGEGAYLLLSVQNIDQEIATENAKIKAETLLRESERKYSNIVQLSPIPLGLIRMQDSCLVELNDSWVTQFGYTREEAVGRTALEMNFWYDLQERERLMLKMREDGMLDRFEAHIRTKAGEILICLISVRSFVMKGEDLFLFCIQDVTRQYQVEQEIRDMTLQLEERVIQRTLRLEHANLELANAMESLKYAQDELIRSEKMVALGKLVAGIAHELNTPIGNGVTVASTLQDNARALLSAMDEGSLRKSALQQYVQSALTGTDILMRSLGAARDLIGSFKQVAVDQASNQRRTFDLKTLLEEIVATLSPMYKKGPFGLVLVLSAGITMDSFPGPLGQILTNFLSNALAHAFEGREQGEMRLSTQMQDPDHVGLVFSDNGVGIAELDQKRVFDPFFTTKLGQGGSGLGMHIVYNITTGILGGTIRLESELGHGTRIVLVLPLRAPEISLDANA</sequence>
<dbReference type="Gene3D" id="3.30.450.20">
    <property type="entry name" value="PAS domain"/>
    <property type="match status" value="3"/>
</dbReference>
<dbReference type="PANTHER" id="PTHR43065:SF47">
    <property type="match status" value="1"/>
</dbReference>
<dbReference type="PRINTS" id="PR00344">
    <property type="entry name" value="BCTRLSENSOR"/>
</dbReference>
<evidence type="ECO:0000256" key="2">
    <source>
        <dbReference type="ARBA" id="ARBA00012438"/>
    </source>
</evidence>